<feature type="domain" description="Lsr2 dimerization" evidence="2">
    <location>
        <begin position="1"/>
        <end position="58"/>
    </location>
</feature>
<evidence type="ECO:0000313" key="5">
    <source>
        <dbReference type="Proteomes" id="UP000235122"/>
    </source>
</evidence>
<protein>
    <submittedName>
        <fullName evidence="4">Lsr2 family protein</fullName>
    </submittedName>
</protein>
<evidence type="ECO:0000313" key="4">
    <source>
        <dbReference type="EMBL" id="PKY72523.1"/>
    </source>
</evidence>
<organism evidence="4 5">
    <name type="scientific">Winkia neuii</name>
    <dbReference type="NCBI Taxonomy" id="33007"/>
    <lineage>
        <taxon>Bacteria</taxon>
        <taxon>Bacillati</taxon>
        <taxon>Actinomycetota</taxon>
        <taxon>Actinomycetes</taxon>
        <taxon>Actinomycetales</taxon>
        <taxon>Actinomycetaceae</taxon>
        <taxon>Winkia</taxon>
    </lineage>
</organism>
<comment type="caution">
    <text evidence="4">The sequence shown here is derived from an EMBL/GenBank/DDBJ whole genome shotgun (WGS) entry which is preliminary data.</text>
</comment>
<dbReference type="GO" id="GO:0003677">
    <property type="term" value="F:DNA binding"/>
    <property type="evidence" value="ECO:0007669"/>
    <property type="project" value="UniProtKB-KW"/>
</dbReference>
<reference evidence="4 5" key="1">
    <citation type="submission" date="2017-12" db="EMBL/GenBank/DDBJ databases">
        <title>Phylogenetic diversity of female urinary microbiome.</title>
        <authorList>
            <person name="Thomas-White K."/>
            <person name="Wolfe A.J."/>
        </authorList>
    </citation>
    <scope>NUCLEOTIDE SEQUENCE [LARGE SCALE GENOMIC DNA]</scope>
    <source>
        <strain evidence="4 5">UMB0402</strain>
    </source>
</reference>
<dbReference type="GeneID" id="35866683"/>
<dbReference type="InterPro" id="IPR024412">
    <property type="entry name" value="Lsr2_dim_dom"/>
</dbReference>
<dbReference type="STRING" id="33007.HMPREF3198_00306"/>
<dbReference type="Gene3D" id="4.10.320.10">
    <property type="entry name" value="E3-binding domain"/>
    <property type="match status" value="1"/>
</dbReference>
<proteinExistence type="predicted"/>
<dbReference type="Pfam" id="PF11774">
    <property type="entry name" value="Lsr2"/>
    <property type="match status" value="1"/>
</dbReference>
<dbReference type="InterPro" id="IPR036625">
    <property type="entry name" value="E3-bd_dom_sf"/>
</dbReference>
<evidence type="ECO:0000259" key="3">
    <source>
        <dbReference type="Pfam" id="PF23359"/>
    </source>
</evidence>
<dbReference type="Gene3D" id="3.30.60.230">
    <property type="entry name" value="Lsr2, dimerization domain"/>
    <property type="match status" value="1"/>
</dbReference>
<feature type="domain" description="Lsr2 DNA-binding" evidence="3">
    <location>
        <begin position="70"/>
        <end position="102"/>
    </location>
</feature>
<dbReference type="EMBL" id="PKKO01000003">
    <property type="protein sequence ID" value="PKY72523.1"/>
    <property type="molecule type" value="Genomic_DNA"/>
</dbReference>
<dbReference type="RefSeq" id="WP_024331982.1">
    <property type="nucleotide sequence ID" value="NZ_JASOXK010000007.1"/>
</dbReference>
<evidence type="ECO:0000256" key="1">
    <source>
        <dbReference type="ARBA" id="ARBA00023125"/>
    </source>
</evidence>
<keyword evidence="5" id="KW-1185">Reference proteome</keyword>
<dbReference type="Pfam" id="PF23359">
    <property type="entry name" value="Lsr2_DNA-bd"/>
    <property type="match status" value="1"/>
</dbReference>
<dbReference type="GO" id="GO:0016746">
    <property type="term" value="F:acyltransferase activity"/>
    <property type="evidence" value="ECO:0007669"/>
    <property type="project" value="InterPro"/>
</dbReference>
<gene>
    <name evidence="4" type="ORF">CYJ19_06695</name>
</gene>
<dbReference type="InterPro" id="IPR055370">
    <property type="entry name" value="Lsr2_DNA-bd"/>
</dbReference>
<dbReference type="Proteomes" id="UP000235122">
    <property type="component" value="Unassembled WGS sequence"/>
</dbReference>
<sequence length="107" mass="12037">MAKMVKTILLDDIDGSQAASTVQFGYQGVQYEIDLSEANAKKFQDLIQPWVDAGRRTGGRRRSGTAVKGKTKAAEIREWAREKGLDVPDRGRIPVEIRDRYAKEVEK</sequence>
<accession>A0A2I1IN22</accession>
<keyword evidence="1" id="KW-0238">DNA-binding</keyword>
<dbReference type="InterPro" id="IPR042261">
    <property type="entry name" value="Lsr2-like_dimerization"/>
</dbReference>
<evidence type="ECO:0000259" key="2">
    <source>
        <dbReference type="Pfam" id="PF11774"/>
    </source>
</evidence>
<name>A0A2I1IN22_9ACTO</name>
<dbReference type="AlphaFoldDB" id="A0A2I1IN22"/>